<protein>
    <submittedName>
        <fullName evidence="2">Uncharacterized protein</fullName>
    </submittedName>
</protein>
<evidence type="ECO:0000313" key="3">
    <source>
        <dbReference type="Proteomes" id="UP000616885"/>
    </source>
</evidence>
<feature type="region of interest" description="Disordered" evidence="1">
    <location>
        <begin position="1"/>
        <end position="345"/>
    </location>
</feature>
<organism evidence="2 3">
    <name type="scientific">Bionectria ochroleuca</name>
    <name type="common">Gliocladium roseum</name>
    <dbReference type="NCBI Taxonomy" id="29856"/>
    <lineage>
        <taxon>Eukaryota</taxon>
        <taxon>Fungi</taxon>
        <taxon>Dikarya</taxon>
        <taxon>Ascomycota</taxon>
        <taxon>Pezizomycotina</taxon>
        <taxon>Sordariomycetes</taxon>
        <taxon>Hypocreomycetidae</taxon>
        <taxon>Hypocreales</taxon>
        <taxon>Bionectriaceae</taxon>
        <taxon>Clonostachys</taxon>
    </lineage>
</organism>
<evidence type="ECO:0000313" key="2">
    <source>
        <dbReference type="EMBL" id="KAF9747973.1"/>
    </source>
</evidence>
<feature type="compositionally biased region" description="Polar residues" evidence="1">
    <location>
        <begin position="33"/>
        <end position="46"/>
    </location>
</feature>
<feature type="compositionally biased region" description="Basic residues" evidence="1">
    <location>
        <begin position="113"/>
        <end position="122"/>
    </location>
</feature>
<feature type="compositionally biased region" description="Basic and acidic residues" evidence="1">
    <location>
        <begin position="163"/>
        <end position="184"/>
    </location>
</feature>
<evidence type="ECO:0000256" key="1">
    <source>
        <dbReference type="SAM" id="MobiDB-lite"/>
    </source>
</evidence>
<feature type="compositionally biased region" description="Basic residues" evidence="1">
    <location>
        <begin position="323"/>
        <end position="334"/>
    </location>
</feature>
<sequence>MRSGLTEPRYTGDGYVSPTRKSSRRPLPRRQTGMPSQVTATEMTESSFDDDSRPPQASDAKHPVPVVSGTGKLPRARSSSRHDTEPLSPISPQEPPLIPRPEVESSILSDPRPKRRDSSRRRSVGDKAGKAAQARAASLAAEQDRDRQRYGSPHSQSVSLKLKVHDDKDRNVTLRRLTEEEARTARGNRSRSRADSESDLSGIDPPGYTRTRYRRDSSQRRAESEAERRTEAAATEPEVSDLGPLSPPNPAFAKGRRNAGKDSAYYSGGAAGQPGPAGTSIAAGQTVSSLGSQESHGTWSQMSGSQTNPGRAPTVGSAADTRRQRRRMERRRGSSSRPSGADMFE</sequence>
<feature type="compositionally biased region" description="Low complexity" evidence="1">
    <location>
        <begin position="130"/>
        <end position="141"/>
    </location>
</feature>
<feature type="compositionally biased region" description="Polar residues" evidence="1">
    <location>
        <begin position="282"/>
        <end position="309"/>
    </location>
</feature>
<proteinExistence type="predicted"/>
<reference evidence="2" key="1">
    <citation type="submission" date="2020-10" db="EMBL/GenBank/DDBJ databases">
        <title>High-Quality Genome Resource of Clonostachys rosea strain S41 by Oxford Nanopore Long-Read Sequencing.</title>
        <authorList>
            <person name="Wang H."/>
        </authorList>
    </citation>
    <scope>NUCLEOTIDE SEQUENCE</scope>
    <source>
        <strain evidence="2">S41</strain>
    </source>
</reference>
<dbReference type="Proteomes" id="UP000616885">
    <property type="component" value="Unassembled WGS sequence"/>
</dbReference>
<comment type="caution">
    <text evidence="2">The sequence shown here is derived from an EMBL/GenBank/DDBJ whole genome shotgun (WGS) entry which is preliminary data.</text>
</comment>
<feature type="compositionally biased region" description="Low complexity" evidence="1">
    <location>
        <begin position="261"/>
        <end position="278"/>
    </location>
</feature>
<dbReference type="EMBL" id="JADCTT010000009">
    <property type="protein sequence ID" value="KAF9747973.1"/>
    <property type="molecule type" value="Genomic_DNA"/>
</dbReference>
<name>A0A8H7N515_BIOOC</name>
<accession>A0A8H7N515</accession>
<gene>
    <name evidence="2" type="ORF">IM811_017478</name>
</gene>
<feature type="compositionally biased region" description="Basic and acidic residues" evidence="1">
    <location>
        <begin position="214"/>
        <end position="231"/>
    </location>
</feature>
<dbReference type="AlphaFoldDB" id="A0A8H7N515"/>